<accession>A0A222WKK6</accession>
<reference evidence="11 12" key="1">
    <citation type="submission" date="2017-03" db="EMBL/GenBank/DDBJ databases">
        <title>Complete genome sequence of Paenibacillus Kribbensis producing bioflocculants.</title>
        <authorList>
            <person name="Lee H.-G."/>
            <person name="Oh H.-M."/>
        </authorList>
    </citation>
    <scope>NUCLEOTIDE SEQUENCE [LARGE SCALE GENOMIC DNA]</scope>
    <source>
        <strain evidence="11 12">AM49</strain>
    </source>
</reference>
<dbReference type="SUPFAM" id="SSF46785">
    <property type="entry name" value="Winged helix' DNA-binding domain"/>
    <property type="match status" value="1"/>
</dbReference>
<dbReference type="UniPathway" id="UPA00068"/>
<keyword evidence="7" id="KW-0028">Amino-acid biosynthesis</keyword>
<evidence type="ECO:0000313" key="12">
    <source>
        <dbReference type="Proteomes" id="UP000214666"/>
    </source>
</evidence>
<dbReference type="GO" id="GO:0003700">
    <property type="term" value="F:DNA-binding transcription factor activity"/>
    <property type="evidence" value="ECO:0007669"/>
    <property type="project" value="UniProtKB-UniRule"/>
</dbReference>
<dbReference type="Gene3D" id="3.30.1360.40">
    <property type="match status" value="1"/>
</dbReference>
<comment type="pathway">
    <text evidence="7">Amino-acid biosynthesis; L-arginine biosynthesis [regulation].</text>
</comment>
<protein>
    <recommendedName>
        <fullName evidence="7 8">Arginine repressor</fullName>
    </recommendedName>
</protein>
<name>A0A222WKK6_9BACL</name>
<evidence type="ECO:0000256" key="3">
    <source>
        <dbReference type="ARBA" id="ARBA00022490"/>
    </source>
</evidence>
<keyword evidence="5 7" id="KW-0238">DNA-binding</keyword>
<comment type="subcellular location">
    <subcellularLocation>
        <location evidence="1 7">Cytoplasm</location>
    </subcellularLocation>
</comment>
<dbReference type="InterPro" id="IPR020900">
    <property type="entry name" value="Arg_repress_DNA-bd"/>
</dbReference>
<evidence type="ECO:0000313" key="11">
    <source>
        <dbReference type="EMBL" id="ASR46484.1"/>
    </source>
</evidence>
<evidence type="ECO:0000256" key="4">
    <source>
        <dbReference type="ARBA" id="ARBA00023015"/>
    </source>
</evidence>
<keyword evidence="12" id="KW-1185">Reference proteome</keyword>
<dbReference type="PRINTS" id="PR01467">
    <property type="entry name" value="ARGREPRESSOR"/>
</dbReference>
<dbReference type="GO" id="GO:1900079">
    <property type="term" value="P:regulation of arginine biosynthetic process"/>
    <property type="evidence" value="ECO:0007669"/>
    <property type="project" value="UniProtKB-UniRule"/>
</dbReference>
<dbReference type="Gene3D" id="1.10.10.10">
    <property type="entry name" value="Winged helix-like DNA-binding domain superfamily/Winged helix DNA-binding domain"/>
    <property type="match status" value="1"/>
</dbReference>
<dbReference type="InterPro" id="IPR020899">
    <property type="entry name" value="Arg_repress_C"/>
</dbReference>
<dbReference type="GO" id="GO:0003677">
    <property type="term" value="F:DNA binding"/>
    <property type="evidence" value="ECO:0007669"/>
    <property type="project" value="UniProtKB-KW"/>
</dbReference>
<gene>
    <name evidence="7" type="primary">argR</name>
    <name evidence="11" type="ORF">B4V02_07230</name>
</gene>
<evidence type="ECO:0000259" key="10">
    <source>
        <dbReference type="Pfam" id="PF02863"/>
    </source>
</evidence>
<dbReference type="GO" id="GO:0006526">
    <property type="term" value="P:L-arginine biosynthetic process"/>
    <property type="evidence" value="ECO:0007669"/>
    <property type="project" value="UniProtKB-UniPathway"/>
</dbReference>
<comment type="similarity">
    <text evidence="2 7">Belongs to the ArgR family.</text>
</comment>
<dbReference type="Pfam" id="PF01316">
    <property type="entry name" value="Arg_repressor"/>
    <property type="match status" value="1"/>
</dbReference>
<evidence type="ECO:0000256" key="6">
    <source>
        <dbReference type="ARBA" id="ARBA00023163"/>
    </source>
</evidence>
<dbReference type="GO" id="GO:0034618">
    <property type="term" value="F:arginine binding"/>
    <property type="evidence" value="ECO:0007669"/>
    <property type="project" value="InterPro"/>
</dbReference>
<evidence type="ECO:0000256" key="1">
    <source>
        <dbReference type="ARBA" id="ARBA00004496"/>
    </source>
</evidence>
<dbReference type="GO" id="GO:0005737">
    <property type="term" value="C:cytoplasm"/>
    <property type="evidence" value="ECO:0007669"/>
    <property type="project" value="UniProtKB-SubCell"/>
</dbReference>
<dbReference type="PANTHER" id="PTHR34471:SF1">
    <property type="entry name" value="ARGININE REPRESSOR"/>
    <property type="match status" value="1"/>
</dbReference>
<dbReference type="InterPro" id="IPR036388">
    <property type="entry name" value="WH-like_DNA-bd_sf"/>
</dbReference>
<sequence length="150" mass="17302">MKREKRQRLIKQLVSEYEIETQEKLVELLAEQDVIVTQATISRDIRELKLIKIASPKGFMIYNVSSEMPLQTDLKLKKKLKEVVVKIDYIDQLTIIKTLPGNANVIGVLLDNSNWREMVGCVCGNDTCLVISQTLSDRKILEERLNLIFR</sequence>
<dbReference type="InterPro" id="IPR036390">
    <property type="entry name" value="WH_DNA-bd_sf"/>
</dbReference>
<dbReference type="InterPro" id="IPR036251">
    <property type="entry name" value="Arg_repress_C_sf"/>
</dbReference>
<dbReference type="PANTHER" id="PTHR34471">
    <property type="entry name" value="ARGININE REPRESSOR"/>
    <property type="match status" value="1"/>
</dbReference>
<evidence type="ECO:0000256" key="5">
    <source>
        <dbReference type="ARBA" id="ARBA00023125"/>
    </source>
</evidence>
<dbReference type="Pfam" id="PF02863">
    <property type="entry name" value="Arg_repressor_C"/>
    <property type="match status" value="1"/>
</dbReference>
<keyword evidence="3 7" id="KW-0963">Cytoplasm</keyword>
<evidence type="ECO:0000256" key="7">
    <source>
        <dbReference type="HAMAP-Rule" id="MF_00173"/>
    </source>
</evidence>
<dbReference type="OrthoDB" id="9807089at2"/>
<feature type="domain" description="Arginine repressor C-terminal" evidence="10">
    <location>
        <begin position="80"/>
        <end position="145"/>
    </location>
</feature>
<keyword evidence="7" id="KW-0678">Repressor</keyword>
<feature type="domain" description="Arginine repressor DNA-binding" evidence="9">
    <location>
        <begin position="1"/>
        <end position="67"/>
    </location>
</feature>
<dbReference type="AlphaFoldDB" id="A0A222WKK6"/>
<dbReference type="RefSeq" id="WP_094154275.1">
    <property type="nucleotide sequence ID" value="NZ_CP020028.1"/>
</dbReference>
<evidence type="ECO:0000256" key="2">
    <source>
        <dbReference type="ARBA" id="ARBA00008316"/>
    </source>
</evidence>
<proteinExistence type="inferred from homology"/>
<dbReference type="GO" id="GO:0051259">
    <property type="term" value="P:protein complex oligomerization"/>
    <property type="evidence" value="ECO:0007669"/>
    <property type="project" value="InterPro"/>
</dbReference>
<keyword evidence="4 7" id="KW-0805">Transcription regulation</keyword>
<dbReference type="InterPro" id="IPR001669">
    <property type="entry name" value="Arg_repress"/>
</dbReference>
<evidence type="ECO:0000259" key="9">
    <source>
        <dbReference type="Pfam" id="PF01316"/>
    </source>
</evidence>
<dbReference type="KEGG" id="pkb:B4V02_07230"/>
<dbReference type="HAMAP" id="MF_00173">
    <property type="entry name" value="Arg_repressor"/>
    <property type="match status" value="1"/>
</dbReference>
<dbReference type="Proteomes" id="UP000214666">
    <property type="component" value="Chromosome"/>
</dbReference>
<keyword evidence="7" id="KW-0055">Arginine biosynthesis</keyword>
<comment type="function">
    <text evidence="7">Regulates arginine biosynthesis genes.</text>
</comment>
<dbReference type="EMBL" id="CP020028">
    <property type="protein sequence ID" value="ASR46484.1"/>
    <property type="molecule type" value="Genomic_DNA"/>
</dbReference>
<evidence type="ECO:0000256" key="8">
    <source>
        <dbReference type="NCBIfam" id="TIGR01529"/>
    </source>
</evidence>
<dbReference type="SUPFAM" id="SSF55252">
    <property type="entry name" value="C-terminal domain of arginine repressor"/>
    <property type="match status" value="1"/>
</dbReference>
<dbReference type="NCBIfam" id="TIGR01529">
    <property type="entry name" value="argR_whole"/>
    <property type="match status" value="1"/>
</dbReference>
<keyword evidence="6 7" id="KW-0804">Transcription</keyword>
<organism evidence="11 12">
    <name type="scientific">Paenibacillus kribbensis</name>
    <dbReference type="NCBI Taxonomy" id="172713"/>
    <lineage>
        <taxon>Bacteria</taxon>
        <taxon>Bacillati</taxon>
        <taxon>Bacillota</taxon>
        <taxon>Bacilli</taxon>
        <taxon>Bacillales</taxon>
        <taxon>Paenibacillaceae</taxon>
        <taxon>Paenibacillus</taxon>
    </lineage>
</organism>